<name>A0ABU4JN83_9CLOT</name>
<comment type="subcellular location">
    <subcellularLocation>
        <location evidence="8">Cytoplasm</location>
    </subcellularLocation>
</comment>
<dbReference type="SUPFAM" id="SSF111331">
    <property type="entry name" value="NAD kinase/diacylglycerol kinase-like"/>
    <property type="match status" value="1"/>
</dbReference>
<comment type="caution">
    <text evidence="9">The sequence shown here is derived from an EMBL/GenBank/DDBJ whole genome shotgun (WGS) entry which is preliminary data.</text>
</comment>
<dbReference type="Proteomes" id="UP001281656">
    <property type="component" value="Unassembled WGS sequence"/>
</dbReference>
<dbReference type="EC" id="2.7.1.23" evidence="8"/>
<organism evidence="9 10">
    <name type="scientific">Clostridium tanneri</name>
    <dbReference type="NCBI Taxonomy" id="3037988"/>
    <lineage>
        <taxon>Bacteria</taxon>
        <taxon>Bacillati</taxon>
        <taxon>Bacillota</taxon>
        <taxon>Clostridia</taxon>
        <taxon>Eubacteriales</taxon>
        <taxon>Clostridiaceae</taxon>
        <taxon>Clostridium</taxon>
    </lineage>
</organism>
<dbReference type="HAMAP" id="MF_00361">
    <property type="entry name" value="NAD_kinase"/>
    <property type="match status" value="1"/>
</dbReference>
<keyword evidence="4 8" id="KW-0067">ATP-binding</keyword>
<evidence type="ECO:0000256" key="8">
    <source>
        <dbReference type="HAMAP-Rule" id="MF_00361"/>
    </source>
</evidence>
<keyword evidence="6 8" id="KW-0520">NAD</keyword>
<dbReference type="EMBL" id="JARUJP010000001">
    <property type="protein sequence ID" value="MDW8799575.1"/>
    <property type="molecule type" value="Genomic_DNA"/>
</dbReference>
<dbReference type="InterPro" id="IPR017437">
    <property type="entry name" value="ATP-NAD_kinase_PpnK-typ_C"/>
</dbReference>
<comment type="similarity">
    <text evidence="8">Belongs to the NAD kinase family.</text>
</comment>
<feature type="active site" description="Proton acceptor" evidence="8">
    <location>
        <position position="61"/>
    </location>
</feature>
<dbReference type="Pfam" id="PF20143">
    <property type="entry name" value="NAD_kinase_C"/>
    <property type="match status" value="1"/>
</dbReference>
<evidence type="ECO:0000313" key="9">
    <source>
        <dbReference type="EMBL" id="MDW8799575.1"/>
    </source>
</evidence>
<comment type="catalytic activity">
    <reaction evidence="7 8">
        <text>NAD(+) + ATP = ADP + NADP(+) + H(+)</text>
        <dbReference type="Rhea" id="RHEA:18629"/>
        <dbReference type="ChEBI" id="CHEBI:15378"/>
        <dbReference type="ChEBI" id="CHEBI:30616"/>
        <dbReference type="ChEBI" id="CHEBI:57540"/>
        <dbReference type="ChEBI" id="CHEBI:58349"/>
        <dbReference type="ChEBI" id="CHEBI:456216"/>
        <dbReference type="EC" id="2.7.1.23"/>
    </reaction>
</comment>
<accession>A0ABU4JN83</accession>
<evidence type="ECO:0000313" key="10">
    <source>
        <dbReference type="Proteomes" id="UP001281656"/>
    </source>
</evidence>
<feature type="binding site" evidence="8">
    <location>
        <begin position="61"/>
        <end position="62"/>
    </location>
    <ligand>
        <name>NAD(+)</name>
        <dbReference type="ChEBI" id="CHEBI:57540"/>
    </ligand>
</feature>
<keyword evidence="8" id="KW-0963">Cytoplasm</keyword>
<keyword evidence="5 8" id="KW-0521">NADP</keyword>
<evidence type="ECO:0000256" key="6">
    <source>
        <dbReference type="ARBA" id="ARBA00023027"/>
    </source>
</evidence>
<evidence type="ECO:0000256" key="4">
    <source>
        <dbReference type="ARBA" id="ARBA00022840"/>
    </source>
</evidence>
<dbReference type="GO" id="GO:0016301">
    <property type="term" value="F:kinase activity"/>
    <property type="evidence" value="ECO:0007669"/>
    <property type="project" value="UniProtKB-KW"/>
</dbReference>
<keyword evidence="2 8" id="KW-0547">Nucleotide-binding</keyword>
<comment type="function">
    <text evidence="8">Involved in the regulation of the intracellular balance of NAD and NADP, and is a key enzyme in the biosynthesis of NADP. Catalyzes specifically the phosphorylation on 2'-hydroxyl of the adenosine moiety of NAD to yield NADP.</text>
</comment>
<comment type="cofactor">
    <cofactor evidence="8">
        <name>a divalent metal cation</name>
        <dbReference type="ChEBI" id="CHEBI:60240"/>
    </cofactor>
</comment>
<evidence type="ECO:0000256" key="7">
    <source>
        <dbReference type="ARBA" id="ARBA00047925"/>
    </source>
</evidence>
<gene>
    <name evidence="8" type="primary">nadK</name>
    <name evidence="9" type="ORF">P8V03_00230</name>
</gene>
<evidence type="ECO:0000256" key="5">
    <source>
        <dbReference type="ARBA" id="ARBA00022857"/>
    </source>
</evidence>
<dbReference type="RefSeq" id="WP_318796293.1">
    <property type="nucleotide sequence ID" value="NZ_JARUJP010000001.1"/>
</dbReference>
<dbReference type="Gene3D" id="2.60.200.30">
    <property type="entry name" value="Probable inorganic polyphosphate/atp-NAD kinase, domain 2"/>
    <property type="match status" value="1"/>
</dbReference>
<feature type="binding site" evidence="8">
    <location>
        <begin position="134"/>
        <end position="135"/>
    </location>
    <ligand>
        <name>NAD(+)</name>
        <dbReference type="ChEBI" id="CHEBI:57540"/>
    </ligand>
</feature>
<dbReference type="PANTHER" id="PTHR20275:SF0">
    <property type="entry name" value="NAD KINASE"/>
    <property type="match status" value="1"/>
</dbReference>
<reference evidence="9 10" key="1">
    <citation type="submission" date="2023-04" db="EMBL/GenBank/DDBJ databases">
        <title>Clostridium tannerae sp. nov., isolated from the fecal material of an alpaca.</title>
        <authorList>
            <person name="Miller S."/>
            <person name="Hendry M."/>
            <person name="King J."/>
            <person name="Sankaranarayanan K."/>
            <person name="Lawson P.A."/>
        </authorList>
    </citation>
    <scope>NUCLEOTIDE SEQUENCE [LARGE SCALE GENOMIC DNA]</scope>
    <source>
        <strain evidence="9 10">A1-XYC3</strain>
    </source>
</reference>
<comment type="caution">
    <text evidence="8">Lacks conserved residue(s) required for the propagation of feature annotation.</text>
</comment>
<dbReference type="InterPro" id="IPR017438">
    <property type="entry name" value="ATP-NAD_kinase_N"/>
</dbReference>
<evidence type="ECO:0000256" key="2">
    <source>
        <dbReference type="ARBA" id="ARBA00022741"/>
    </source>
</evidence>
<feature type="binding site" evidence="8">
    <location>
        <position position="164"/>
    </location>
    <ligand>
        <name>NAD(+)</name>
        <dbReference type="ChEBI" id="CHEBI:57540"/>
    </ligand>
</feature>
<feature type="binding site" evidence="8">
    <location>
        <position position="234"/>
    </location>
    <ligand>
        <name>NAD(+)</name>
        <dbReference type="ChEBI" id="CHEBI:57540"/>
    </ligand>
</feature>
<protein>
    <recommendedName>
        <fullName evidence="8">NAD kinase</fullName>
        <ecNumber evidence="8">2.7.1.23</ecNumber>
    </recommendedName>
    <alternativeName>
        <fullName evidence="8">ATP-dependent NAD kinase</fullName>
    </alternativeName>
</protein>
<keyword evidence="3 8" id="KW-0418">Kinase</keyword>
<keyword evidence="1 8" id="KW-0808">Transferase</keyword>
<feature type="binding site" evidence="8">
    <location>
        <position position="145"/>
    </location>
    <ligand>
        <name>NAD(+)</name>
        <dbReference type="ChEBI" id="CHEBI:57540"/>
    </ligand>
</feature>
<proteinExistence type="inferred from homology"/>
<dbReference type="PANTHER" id="PTHR20275">
    <property type="entry name" value="NAD KINASE"/>
    <property type="match status" value="1"/>
</dbReference>
<dbReference type="InterPro" id="IPR002504">
    <property type="entry name" value="NADK"/>
</dbReference>
<evidence type="ECO:0000256" key="3">
    <source>
        <dbReference type="ARBA" id="ARBA00022777"/>
    </source>
</evidence>
<dbReference type="InterPro" id="IPR016064">
    <property type="entry name" value="NAD/diacylglycerol_kinase_sf"/>
</dbReference>
<keyword evidence="10" id="KW-1185">Reference proteome</keyword>
<sequence length="290" mass="32536">MRNIGINVNTTKDPNREMLHLIKEAIINQNNNINIRVYEDGNGLEELEEKSLDVIIVLGGDGTILSTLKHIYKIGIPILGINIGHLGFLAQVDGLDIGSAIKSLFENDYVIEERTMLECSYKEDGKLKTYSGLNDVVLYKALSSRIQKYEVFVNDKYYNTFNADGIIVCTSTGSTAYNLAAGGPIIHPELDTIALTPMYSQSLASRTIVLGGNSKISVRVRRDNESVFLSVDGQEWIETDSTKTIDICRSNYTCKLVKFESNDYFTTLRKKITYRAKECEGEIYESNKTR</sequence>
<dbReference type="Gene3D" id="3.40.50.10330">
    <property type="entry name" value="Probable inorganic polyphosphate/atp-NAD kinase, domain 1"/>
    <property type="match status" value="1"/>
</dbReference>
<dbReference type="Pfam" id="PF01513">
    <property type="entry name" value="NAD_kinase"/>
    <property type="match status" value="1"/>
</dbReference>
<evidence type="ECO:0000256" key="1">
    <source>
        <dbReference type="ARBA" id="ARBA00022679"/>
    </source>
</evidence>